<protein>
    <submittedName>
        <fullName evidence="5">Uncharacterized protein</fullName>
    </submittedName>
</protein>
<proteinExistence type="predicted"/>
<dbReference type="Proteomes" id="UP000728032">
    <property type="component" value="Unassembled WGS sequence"/>
</dbReference>
<dbReference type="GO" id="GO:0050661">
    <property type="term" value="F:NADP binding"/>
    <property type="evidence" value="ECO:0007669"/>
    <property type="project" value="InterPro"/>
</dbReference>
<name>A0A7R9QZ93_9ACAR</name>
<dbReference type="InterPro" id="IPR020946">
    <property type="entry name" value="Flavin_mOase-like"/>
</dbReference>
<organism evidence="5">
    <name type="scientific">Oppiella nova</name>
    <dbReference type="NCBI Taxonomy" id="334625"/>
    <lineage>
        <taxon>Eukaryota</taxon>
        <taxon>Metazoa</taxon>
        <taxon>Ecdysozoa</taxon>
        <taxon>Arthropoda</taxon>
        <taxon>Chelicerata</taxon>
        <taxon>Arachnida</taxon>
        <taxon>Acari</taxon>
        <taxon>Acariformes</taxon>
        <taxon>Sarcoptiformes</taxon>
        <taxon>Oribatida</taxon>
        <taxon>Brachypylina</taxon>
        <taxon>Oppioidea</taxon>
        <taxon>Oppiidae</taxon>
        <taxon>Oppiella</taxon>
    </lineage>
</organism>
<dbReference type="EMBL" id="CAJPVJ010035619">
    <property type="protein sequence ID" value="CAG2181135.1"/>
    <property type="molecule type" value="Genomic_DNA"/>
</dbReference>
<dbReference type="GO" id="GO:0004499">
    <property type="term" value="F:N,N-dimethylaniline monooxygenase activity"/>
    <property type="evidence" value="ECO:0007669"/>
    <property type="project" value="InterPro"/>
</dbReference>
<dbReference type="AlphaFoldDB" id="A0A7R9QZ93"/>
<keyword evidence="1" id="KW-0285">Flavoprotein</keyword>
<evidence type="ECO:0000313" key="6">
    <source>
        <dbReference type="Proteomes" id="UP000728032"/>
    </source>
</evidence>
<accession>A0A7R9QZ93</accession>
<dbReference type="Pfam" id="PF00743">
    <property type="entry name" value="FMO-like"/>
    <property type="match status" value="1"/>
</dbReference>
<evidence type="ECO:0000256" key="1">
    <source>
        <dbReference type="ARBA" id="ARBA00022630"/>
    </source>
</evidence>
<keyword evidence="6" id="KW-1185">Reference proteome</keyword>
<keyword evidence="2" id="KW-0274">FAD</keyword>
<evidence type="ECO:0000313" key="5">
    <source>
        <dbReference type="EMBL" id="CAD7663998.1"/>
    </source>
</evidence>
<gene>
    <name evidence="4" type="ORF">ONB1V03_LOCUS13351</name>
    <name evidence="5" type="ORF">ONB1V03_LOCUS20556</name>
</gene>
<dbReference type="EMBL" id="CAJPVJ010011620">
    <property type="protein sequence ID" value="CAG2173902.1"/>
    <property type="molecule type" value="Genomic_DNA"/>
</dbReference>
<reference evidence="5" key="1">
    <citation type="submission" date="2020-11" db="EMBL/GenBank/DDBJ databases">
        <authorList>
            <person name="Tran Van P."/>
        </authorList>
    </citation>
    <scope>NUCLEOTIDE SEQUENCE</scope>
</reference>
<evidence type="ECO:0000313" key="4">
    <source>
        <dbReference type="EMBL" id="CAD7656715.1"/>
    </source>
</evidence>
<dbReference type="EMBL" id="OC950444">
    <property type="protein sequence ID" value="CAD7663998.1"/>
    <property type="molecule type" value="Genomic_DNA"/>
</dbReference>
<evidence type="ECO:0000256" key="2">
    <source>
        <dbReference type="ARBA" id="ARBA00022827"/>
    </source>
</evidence>
<feature type="non-terminal residue" evidence="5">
    <location>
        <position position="1"/>
    </location>
</feature>
<dbReference type="GO" id="GO:0050660">
    <property type="term" value="F:flavin adenine dinucleotide binding"/>
    <property type="evidence" value="ECO:0007669"/>
    <property type="project" value="InterPro"/>
</dbReference>
<keyword evidence="3" id="KW-0560">Oxidoreductase</keyword>
<dbReference type="OrthoDB" id="6503922at2759"/>
<dbReference type="EMBL" id="OC926445">
    <property type="protein sequence ID" value="CAD7656715.1"/>
    <property type="molecule type" value="Genomic_DNA"/>
</dbReference>
<evidence type="ECO:0000256" key="3">
    <source>
        <dbReference type="ARBA" id="ARBA00023002"/>
    </source>
</evidence>
<sequence>DLASILGVKPKLFKYFFTDPRLWWHLFFGPCVPYQYRLNGLC</sequence>